<keyword evidence="13 15" id="KW-0407">Ion channel</keyword>
<evidence type="ECO:0000256" key="2">
    <source>
        <dbReference type="ARBA" id="ARBA00008685"/>
    </source>
</evidence>
<evidence type="ECO:0000256" key="1">
    <source>
        <dbReference type="ARBA" id="ARBA00004141"/>
    </source>
</evidence>
<keyword evidence="20" id="KW-1185">Reference proteome</keyword>
<dbReference type="InterPro" id="IPR001828">
    <property type="entry name" value="ANF_lig-bd_rcpt"/>
</dbReference>
<comment type="subunit">
    <text evidence="3">May form heteromers.</text>
</comment>
<feature type="signal peptide" evidence="17">
    <location>
        <begin position="1"/>
        <end position="32"/>
    </location>
</feature>
<evidence type="ECO:0000256" key="8">
    <source>
        <dbReference type="ARBA" id="ARBA00023065"/>
    </source>
</evidence>
<evidence type="ECO:0000256" key="4">
    <source>
        <dbReference type="ARBA" id="ARBA00022448"/>
    </source>
</evidence>
<dbReference type="FunFam" id="3.40.50.2300:FF:000195">
    <property type="entry name" value="Glutamate receptor"/>
    <property type="match status" value="1"/>
</dbReference>
<dbReference type="FunFam" id="3.40.50.2300:FF:000169">
    <property type="entry name" value="Glutamate receptor"/>
    <property type="match status" value="1"/>
</dbReference>
<feature type="chain" id="PRO_5042872742" description="Glutamate receptor" evidence="17">
    <location>
        <begin position="33"/>
        <end position="937"/>
    </location>
</feature>
<dbReference type="InterPro" id="IPR001320">
    <property type="entry name" value="Iontro_rcpt_C"/>
</dbReference>
<reference evidence="19 20" key="1">
    <citation type="submission" date="2023-12" db="EMBL/GenBank/DDBJ databases">
        <title>A high-quality genome assembly for Dillenia turbinata (Dilleniales).</title>
        <authorList>
            <person name="Chanderbali A."/>
        </authorList>
    </citation>
    <scope>NUCLEOTIDE SEQUENCE [LARGE SCALE GENOMIC DNA]</scope>
    <source>
        <strain evidence="19">LSX21</strain>
        <tissue evidence="19">Leaf</tissue>
    </source>
</reference>
<feature type="transmembrane region" description="Helical" evidence="16">
    <location>
        <begin position="639"/>
        <end position="663"/>
    </location>
</feature>
<dbReference type="CDD" id="cd19990">
    <property type="entry name" value="PBP1_GABAb_receptor_plant"/>
    <property type="match status" value="1"/>
</dbReference>
<dbReference type="Pfam" id="PF00060">
    <property type="entry name" value="Lig_chan"/>
    <property type="match status" value="1"/>
</dbReference>
<gene>
    <name evidence="19" type="ORF">RJ641_006295</name>
</gene>
<evidence type="ECO:0000256" key="13">
    <source>
        <dbReference type="ARBA" id="ARBA00023303"/>
    </source>
</evidence>
<sequence length="937" mass="103577">MTKMNQTKIVFSLLVLSFSLSILFTSDTRVVAQNTTIIPVNIGVVLDLDTSVGRIGLSCITMSVSDFYASHGHYKTRLNLNVRNSKEDAVSAASSALDLIKNVEVKAIIGPENSMESDFVIDIGDKARVPIISFSATSPLLSSIQTPYFFRAAQNDSAQVKAISAIVQAFGWREAVPIYVDNEFGNGVIPFLTDALQEIDTRVPYRSIISPSATDDQIAEELYKLVTMQTRVFIVHMLPSLGSRLFLKAKEIGMMTQDYVWIMTDGITALLNFVESSAFDSMQGVLGVRPYVPITQELQNFTRRWQATFHHENPNIINLQMNIFGLWAYDTVSALAMAVEKVGFANSSFLKANSSQNASTDLESFGVSQIGPTLRQALLDTNFTGLSGEFRLIDGQLQSSMFETINIVGNGVKGVGFWTAGNGIVRDLNLVNTRTSSMTYSVSKDNLGTIIWPGYSTSPPKGWVIPTSGKKLRVGVPVNKNPTKFVIVTRDPSTNTTVVTGYSIDVFNAVMASLSYAVPYEFVPFAKPDGSSAGSYNDLSYQVYLQKFDAVAGDVTIIANRSLYVDFTMPYTESGVTMIVPIRDQRSKNAWVFLKPLTRDLWVTTGCFFIFIGFVIWLLEHRVNDDFRDEKVVNNLARFVLIVWIFVVLILTSSYTASLASLLTVQQLQPTVADVSVLLKKGEYVGFPSGSFVYGMLIKMGFDPSKLRAYNSFDDLEARLSAGSANGGVAAAFDEIPYMKLFLTTYCSKYTMVLPTYQTGGFGFVFPRGSPLGSDVSRTVLKVTEGDKMKQIEKAWLGDESSCSDSTTVSSNSLAVHSFWGLFLIAGLASILALVTFVLFFLYEHRKELMKPNPNMSFWRRLVKVMRRYDDKDFSSKTFRRSGFHDKENHVDAMDGRLVVASQNNNLAQGPSSFSQHTDWIIYDGDEGTASADNGSQ</sequence>
<dbReference type="InterPro" id="IPR028082">
    <property type="entry name" value="Peripla_BP_I"/>
</dbReference>
<dbReference type="CDD" id="cd13686">
    <property type="entry name" value="GluR_Plant"/>
    <property type="match status" value="1"/>
</dbReference>
<dbReference type="Gene3D" id="3.40.50.2300">
    <property type="match status" value="3"/>
</dbReference>
<dbReference type="GO" id="GO:0015276">
    <property type="term" value="F:ligand-gated monoatomic ion channel activity"/>
    <property type="evidence" value="ECO:0007669"/>
    <property type="project" value="InterPro"/>
</dbReference>
<dbReference type="Gene3D" id="1.10.287.70">
    <property type="match status" value="1"/>
</dbReference>
<comment type="function">
    <text evidence="15">Glutamate-gated receptor that probably acts as non-selective cation channel.</text>
</comment>
<dbReference type="SUPFAM" id="SSF53850">
    <property type="entry name" value="Periplasmic binding protein-like II"/>
    <property type="match status" value="1"/>
</dbReference>
<dbReference type="InterPro" id="IPR019594">
    <property type="entry name" value="Glu/Gly-bd"/>
</dbReference>
<organism evidence="19 20">
    <name type="scientific">Dillenia turbinata</name>
    <dbReference type="NCBI Taxonomy" id="194707"/>
    <lineage>
        <taxon>Eukaryota</taxon>
        <taxon>Viridiplantae</taxon>
        <taxon>Streptophyta</taxon>
        <taxon>Embryophyta</taxon>
        <taxon>Tracheophyta</taxon>
        <taxon>Spermatophyta</taxon>
        <taxon>Magnoliopsida</taxon>
        <taxon>eudicotyledons</taxon>
        <taxon>Gunneridae</taxon>
        <taxon>Pentapetalae</taxon>
        <taxon>Dilleniales</taxon>
        <taxon>Dilleniaceae</taxon>
        <taxon>Dillenia</taxon>
    </lineage>
</organism>
<dbReference type="Gene3D" id="3.40.190.10">
    <property type="entry name" value="Periplasmic binding protein-like II"/>
    <property type="match status" value="2"/>
</dbReference>
<evidence type="ECO:0000256" key="6">
    <source>
        <dbReference type="ARBA" id="ARBA00022729"/>
    </source>
</evidence>
<keyword evidence="5 16" id="KW-0812">Transmembrane</keyword>
<evidence type="ECO:0000256" key="9">
    <source>
        <dbReference type="ARBA" id="ARBA00023136"/>
    </source>
</evidence>
<accession>A0AAN8Z5Y7</accession>
<dbReference type="Proteomes" id="UP001370490">
    <property type="component" value="Unassembled WGS sequence"/>
</dbReference>
<evidence type="ECO:0000256" key="7">
    <source>
        <dbReference type="ARBA" id="ARBA00022989"/>
    </source>
</evidence>
<keyword evidence="6 17" id="KW-0732">Signal</keyword>
<keyword evidence="8 15" id="KW-0406">Ion transport</keyword>
<evidence type="ECO:0000256" key="17">
    <source>
        <dbReference type="SAM" id="SignalP"/>
    </source>
</evidence>
<keyword evidence="7 16" id="KW-1133">Transmembrane helix</keyword>
<dbReference type="Pfam" id="PF10613">
    <property type="entry name" value="Lig_chan-Glu_bd"/>
    <property type="match status" value="1"/>
</dbReference>
<evidence type="ECO:0000313" key="19">
    <source>
        <dbReference type="EMBL" id="KAK6927704.1"/>
    </source>
</evidence>
<evidence type="ECO:0000259" key="18">
    <source>
        <dbReference type="SMART" id="SM00079"/>
    </source>
</evidence>
<evidence type="ECO:0000256" key="3">
    <source>
        <dbReference type="ARBA" id="ARBA00011095"/>
    </source>
</evidence>
<comment type="function">
    <text evidence="14">Glutamate-gated receptor that probably acts as a non-selective cation channel. May be involved in light-signal transduction and calcium homeostasis via the regulation of calcium influx into cells.</text>
</comment>
<dbReference type="PIRSF" id="PIRSF037090">
    <property type="entry name" value="Iontro_Glu-like_rcpt_pln"/>
    <property type="match status" value="1"/>
</dbReference>
<proteinExistence type="inferred from homology"/>
<dbReference type="SMART" id="SM00079">
    <property type="entry name" value="PBPe"/>
    <property type="match status" value="1"/>
</dbReference>
<dbReference type="EMBL" id="JBAMMX010000014">
    <property type="protein sequence ID" value="KAK6927704.1"/>
    <property type="molecule type" value="Genomic_DNA"/>
</dbReference>
<feature type="domain" description="Ionotropic glutamate receptor C-terminal" evidence="18">
    <location>
        <begin position="471"/>
        <end position="799"/>
    </location>
</feature>
<dbReference type="FunFam" id="3.40.190.10:FF:000103">
    <property type="entry name" value="Glutamate receptor"/>
    <property type="match status" value="1"/>
</dbReference>
<evidence type="ECO:0000256" key="11">
    <source>
        <dbReference type="ARBA" id="ARBA00023180"/>
    </source>
</evidence>
<evidence type="ECO:0000313" key="20">
    <source>
        <dbReference type="Proteomes" id="UP001370490"/>
    </source>
</evidence>
<dbReference type="InterPro" id="IPR015683">
    <property type="entry name" value="Ionotropic_Glu_rcpt"/>
</dbReference>
<dbReference type="Pfam" id="PF01094">
    <property type="entry name" value="ANF_receptor"/>
    <property type="match status" value="1"/>
</dbReference>
<keyword evidence="11" id="KW-0325">Glycoprotein</keyword>
<dbReference type="AlphaFoldDB" id="A0AAN8Z5Y7"/>
<feature type="transmembrane region" description="Helical" evidence="16">
    <location>
        <begin position="819"/>
        <end position="843"/>
    </location>
</feature>
<keyword evidence="10 15" id="KW-0675">Receptor</keyword>
<keyword evidence="12 15" id="KW-1071">Ligand-gated ion channel</keyword>
<name>A0AAN8Z5Y7_9MAGN</name>
<comment type="subcellular location">
    <subcellularLocation>
        <location evidence="1">Membrane</location>
        <topology evidence="1">Multi-pass membrane protein</topology>
    </subcellularLocation>
</comment>
<evidence type="ECO:0000256" key="5">
    <source>
        <dbReference type="ARBA" id="ARBA00022692"/>
    </source>
</evidence>
<evidence type="ECO:0000256" key="14">
    <source>
        <dbReference type="ARBA" id="ARBA00049638"/>
    </source>
</evidence>
<dbReference type="SUPFAM" id="SSF53822">
    <property type="entry name" value="Periplasmic binding protein-like I"/>
    <property type="match status" value="1"/>
</dbReference>
<dbReference type="FunFam" id="3.40.190.10:FF:000195">
    <property type="entry name" value="Glutamate receptor 2.7"/>
    <property type="match status" value="1"/>
</dbReference>
<dbReference type="PANTHER" id="PTHR34836:SF1">
    <property type="entry name" value="OS09G0428600 PROTEIN"/>
    <property type="match status" value="1"/>
</dbReference>
<dbReference type="GO" id="GO:0016020">
    <property type="term" value="C:membrane"/>
    <property type="evidence" value="ECO:0007669"/>
    <property type="project" value="UniProtKB-SubCell"/>
</dbReference>
<keyword evidence="9 15" id="KW-0472">Membrane</keyword>
<evidence type="ECO:0000256" key="10">
    <source>
        <dbReference type="ARBA" id="ARBA00023170"/>
    </source>
</evidence>
<dbReference type="InterPro" id="IPR017103">
    <property type="entry name" value="Iontropic_Glu_rcpt_pln"/>
</dbReference>
<protein>
    <recommendedName>
        <fullName evidence="15">Glutamate receptor</fullName>
    </recommendedName>
</protein>
<comment type="similarity">
    <text evidence="2 15">Belongs to the glutamate-gated ion channel (TC 1.A.10.1) family.</text>
</comment>
<dbReference type="InterPro" id="IPR044440">
    <property type="entry name" value="GABAb_receptor_plant_PBP1"/>
</dbReference>
<evidence type="ECO:0000256" key="15">
    <source>
        <dbReference type="PIRNR" id="PIRNR037090"/>
    </source>
</evidence>
<dbReference type="PANTHER" id="PTHR34836">
    <property type="entry name" value="OS06G0188250 PROTEIN"/>
    <property type="match status" value="1"/>
</dbReference>
<evidence type="ECO:0000256" key="12">
    <source>
        <dbReference type="ARBA" id="ARBA00023286"/>
    </source>
</evidence>
<comment type="caution">
    <text evidence="19">The sequence shown here is derived from an EMBL/GenBank/DDBJ whole genome shotgun (WGS) entry which is preliminary data.</text>
</comment>
<feature type="transmembrane region" description="Helical" evidence="16">
    <location>
        <begin position="601"/>
        <end position="619"/>
    </location>
</feature>
<evidence type="ECO:0000256" key="16">
    <source>
        <dbReference type="SAM" id="Phobius"/>
    </source>
</evidence>
<keyword evidence="4 15" id="KW-0813">Transport</keyword>